<reference evidence="2" key="1">
    <citation type="submission" date="2013-07" db="EMBL/GenBank/DDBJ databases">
        <title>The Genome Sequence of Cryptococcus dejecticola CBS10117.</title>
        <authorList>
            <consortium name="The Broad Institute Genome Sequencing Platform"/>
            <person name="Cuomo C."/>
            <person name="Litvintseva A."/>
            <person name="Chen Y."/>
            <person name="Heitman J."/>
            <person name="Sun S."/>
            <person name="Springer D."/>
            <person name="Dromer F."/>
            <person name="Young S.K."/>
            <person name="Zeng Q."/>
            <person name="Gargeya S."/>
            <person name="Fitzgerald M."/>
            <person name="Abouelleil A."/>
            <person name="Alvarado L."/>
            <person name="Berlin A.M."/>
            <person name="Chapman S.B."/>
            <person name="Dewar J."/>
            <person name="Goldberg J."/>
            <person name="Griggs A."/>
            <person name="Gujja S."/>
            <person name="Hansen M."/>
            <person name="Howarth C."/>
            <person name="Imamovic A."/>
            <person name="Larimer J."/>
            <person name="McCowan C."/>
            <person name="Murphy C."/>
            <person name="Pearson M."/>
            <person name="Priest M."/>
            <person name="Roberts A."/>
            <person name="Saif S."/>
            <person name="Shea T."/>
            <person name="Sykes S."/>
            <person name="Wortman J."/>
            <person name="Nusbaum C."/>
            <person name="Birren B."/>
        </authorList>
    </citation>
    <scope>NUCLEOTIDE SEQUENCE [LARGE SCALE GENOMIC DNA]</scope>
    <source>
        <strain evidence="2">CBS 10117</strain>
    </source>
</reference>
<organism evidence="2">
    <name type="scientific">Kwoniella dejecticola CBS 10117</name>
    <dbReference type="NCBI Taxonomy" id="1296121"/>
    <lineage>
        <taxon>Eukaryota</taxon>
        <taxon>Fungi</taxon>
        <taxon>Dikarya</taxon>
        <taxon>Basidiomycota</taxon>
        <taxon>Agaricomycotina</taxon>
        <taxon>Tremellomycetes</taxon>
        <taxon>Tremellales</taxon>
        <taxon>Cryptococcaceae</taxon>
        <taxon>Kwoniella</taxon>
    </lineage>
</organism>
<dbReference type="AlphaFoldDB" id="A0A1A6AHR6"/>
<gene>
    <name evidence="2" type="ORF">I303_01415</name>
    <name evidence="3" type="ORF">I303_101406</name>
</gene>
<dbReference type="Proteomes" id="UP000078595">
    <property type="component" value="Chromosome 1"/>
</dbReference>
<dbReference type="RefSeq" id="XP_018267428.1">
    <property type="nucleotide sequence ID" value="XM_018404774.1"/>
</dbReference>
<feature type="region of interest" description="Disordered" evidence="1">
    <location>
        <begin position="1"/>
        <end position="57"/>
    </location>
</feature>
<feature type="compositionally biased region" description="Polar residues" evidence="1">
    <location>
        <begin position="23"/>
        <end position="40"/>
    </location>
</feature>
<reference evidence="3" key="3">
    <citation type="submission" date="2024-02" db="EMBL/GenBank/DDBJ databases">
        <title>Comparative genomics of Cryptococcus and Kwoniella reveals pathogenesis evolution and contrasting modes of karyotype evolution via chromosome fusion or intercentromeric recombination.</title>
        <authorList>
            <person name="Coelho M.A."/>
            <person name="David-Palma M."/>
            <person name="Shea T."/>
            <person name="Bowers K."/>
            <person name="McGinley-Smith S."/>
            <person name="Mohammad A.W."/>
            <person name="Gnirke A."/>
            <person name="Yurkov A.M."/>
            <person name="Nowrousian M."/>
            <person name="Sun S."/>
            <person name="Cuomo C.A."/>
            <person name="Heitman J."/>
        </authorList>
    </citation>
    <scope>NUCLEOTIDE SEQUENCE</scope>
    <source>
        <strain evidence="3">CBS 10117</strain>
    </source>
</reference>
<evidence type="ECO:0000313" key="4">
    <source>
        <dbReference type="Proteomes" id="UP000078595"/>
    </source>
</evidence>
<sequence length="231" mass="25105">MSTDPSCPDKTSTSSASSLDLLINNSMDEQPRSTTQTSDAVMSHLRDVPSDNSLDGRSEKLRQYKRNCIIELSEEALKQIAIKKAELVASKYDALKNDGLFHKLAQDDILQNPLVKSKVSSAIAESIEGLNEDDLREYYVAQAGYEEARGWTNESLWEELGNSCIAVQSTGSSSVKCEIGAADEHGDDFQISFGPFNSANGNMKTPIHVADIRFLQDGIVQEAIAIASGVA</sequence>
<reference evidence="3" key="2">
    <citation type="submission" date="2013-07" db="EMBL/GenBank/DDBJ databases">
        <authorList>
            <consortium name="The Broad Institute Genome Sequencing Platform"/>
            <person name="Cuomo C."/>
            <person name="Litvintseva A."/>
            <person name="Chen Y."/>
            <person name="Heitman J."/>
            <person name="Sun S."/>
            <person name="Springer D."/>
            <person name="Dromer F."/>
            <person name="Young S.K."/>
            <person name="Zeng Q."/>
            <person name="Gargeya S."/>
            <person name="Fitzgerald M."/>
            <person name="Abouelleil A."/>
            <person name="Alvarado L."/>
            <person name="Berlin A.M."/>
            <person name="Chapman S.B."/>
            <person name="Dewar J."/>
            <person name="Goldberg J."/>
            <person name="Griggs A."/>
            <person name="Gujja S."/>
            <person name="Hansen M."/>
            <person name="Howarth C."/>
            <person name="Imamovic A."/>
            <person name="Larimer J."/>
            <person name="McCowan C."/>
            <person name="Murphy C."/>
            <person name="Pearson M."/>
            <person name="Priest M."/>
            <person name="Roberts A."/>
            <person name="Saif S."/>
            <person name="Shea T."/>
            <person name="Sykes S."/>
            <person name="Wortman J."/>
            <person name="Nusbaum C."/>
            <person name="Birren B."/>
        </authorList>
    </citation>
    <scope>NUCLEOTIDE SEQUENCE</scope>
    <source>
        <strain evidence="3">CBS 10117</strain>
    </source>
</reference>
<evidence type="ECO:0000313" key="3">
    <source>
        <dbReference type="EMBL" id="WWC58861.1"/>
    </source>
</evidence>
<evidence type="ECO:0000313" key="2">
    <source>
        <dbReference type="EMBL" id="OBR89586.1"/>
    </source>
</evidence>
<evidence type="ECO:0000256" key="1">
    <source>
        <dbReference type="SAM" id="MobiDB-lite"/>
    </source>
</evidence>
<protein>
    <submittedName>
        <fullName evidence="2">Uncharacterized protein</fullName>
    </submittedName>
</protein>
<feature type="compositionally biased region" description="Basic and acidic residues" evidence="1">
    <location>
        <begin position="44"/>
        <end position="57"/>
    </location>
</feature>
<dbReference type="KEGG" id="kdj:28965114"/>
<dbReference type="EMBL" id="CP144530">
    <property type="protein sequence ID" value="WWC58861.1"/>
    <property type="molecule type" value="Genomic_DNA"/>
</dbReference>
<dbReference type="EMBL" id="KI894027">
    <property type="protein sequence ID" value="OBR89586.1"/>
    <property type="molecule type" value="Genomic_DNA"/>
</dbReference>
<name>A0A1A6AHR6_9TREE</name>
<accession>A0A1A6AHR6</accession>
<proteinExistence type="predicted"/>
<dbReference type="VEuPathDB" id="FungiDB:I303_01415"/>
<keyword evidence="4" id="KW-1185">Reference proteome</keyword>
<dbReference type="GeneID" id="28965114"/>